<feature type="domain" description="EF-hand" evidence="11">
    <location>
        <begin position="446"/>
        <end position="481"/>
    </location>
</feature>
<name>A0AAN9HPA0_CROPI</name>
<dbReference type="SMART" id="SM00054">
    <property type="entry name" value="EFh"/>
    <property type="match status" value="3"/>
</dbReference>
<feature type="domain" description="EF-hand" evidence="11">
    <location>
        <begin position="486"/>
        <end position="521"/>
    </location>
</feature>
<sequence length="720" mass="80876">MRYYSKAPYFILFLLLLLPTVQVQGRYLPDHASELVSDGIHDVQSNKTSSNYLLLKGIDESNDEGQCKQMYGFLPCTNNIFGHLFLILVYEYLLFHGESYLAKGGEQIFKILGPGIFGASAFHILGALPESLILLVSGLLGNGEIAQEYAFTGVGLLAGSSILLLTVVWGSCVIAGSQEFEHDSGSSRISHGSNSAHNSINALLTGCGITTDLETSYTARIMVLSVIPLAIMQIPNLFQLSSGARSVTLVIAIIITTIFLLLYFIYQMFEPWVQKRRLEYVRHDHLILRIINDVQQNTLQRILTKHGTPNLSGIRRLYREIDQEGSSGISASELKDLLLKNKVTETNIDEDKEVNEVLQIFDRNNDHIITKDEFVSGFAKWLDQTKHALSKQYFSRKSLKDIYQVFGPWTENKRKEHEGKKQLITEILRHVQSDMIGNLLTADGKPDEQALRGLFEKMDRNRDGCISQSELRELIMNIKFVKASMEVEEAVALVIEELDLNRDQIINEEEFIAGFQKWLGSTSSPAPLSNSESQEDILRTWEEANMVVEEKQIKAVIDKSIWAWFKAIMYVMLGIAMLSILAEPLIESVKNFSNSSGIHSFFISFILIPLATNAREATSAIKEASHKRPRTTSLAISEIYGGVFMNNILGFFAISVLIYVREVTWQFSAELLVVAFVCAIVGLTAGFKSIFPLWSSFCAYLLYPLSLVLVFVVDHVLNYT</sequence>
<evidence type="ECO:0000256" key="8">
    <source>
        <dbReference type="ARBA" id="ARBA00023136"/>
    </source>
</evidence>
<feature type="transmembrane region" description="Helical" evidence="9">
    <location>
        <begin position="80"/>
        <end position="96"/>
    </location>
</feature>
<accession>A0AAN9HPA0</accession>
<feature type="chain" id="PRO_5043050566" description="EF-hand domain-containing protein" evidence="10">
    <location>
        <begin position="26"/>
        <end position="720"/>
    </location>
</feature>
<feature type="domain" description="EF-hand" evidence="11">
    <location>
        <begin position="349"/>
        <end position="384"/>
    </location>
</feature>
<evidence type="ECO:0000256" key="1">
    <source>
        <dbReference type="ARBA" id="ARBA00004127"/>
    </source>
</evidence>
<dbReference type="GO" id="GO:0012505">
    <property type="term" value="C:endomembrane system"/>
    <property type="evidence" value="ECO:0007669"/>
    <property type="project" value="UniProtKB-SubCell"/>
</dbReference>
<dbReference type="SUPFAM" id="SSF47473">
    <property type="entry name" value="EF-hand"/>
    <property type="match status" value="1"/>
</dbReference>
<feature type="transmembrane region" description="Helical" evidence="9">
    <location>
        <begin position="597"/>
        <end position="614"/>
    </location>
</feature>
<dbReference type="EMBL" id="JAYWIO010000008">
    <property type="protein sequence ID" value="KAK7244214.1"/>
    <property type="molecule type" value="Genomic_DNA"/>
</dbReference>
<evidence type="ECO:0000313" key="12">
    <source>
        <dbReference type="EMBL" id="KAK7244214.1"/>
    </source>
</evidence>
<keyword evidence="10" id="KW-0732">Signal</keyword>
<evidence type="ECO:0000256" key="10">
    <source>
        <dbReference type="SAM" id="SignalP"/>
    </source>
</evidence>
<dbReference type="GO" id="GO:0015369">
    <property type="term" value="F:calcium:proton antiporter activity"/>
    <property type="evidence" value="ECO:0007669"/>
    <property type="project" value="TreeGrafter"/>
</dbReference>
<keyword evidence="5" id="KW-0106">Calcium</keyword>
<dbReference type="PROSITE" id="PS00018">
    <property type="entry name" value="EF_HAND_1"/>
    <property type="match status" value="3"/>
</dbReference>
<dbReference type="InterPro" id="IPR018247">
    <property type="entry name" value="EF_Hand_1_Ca_BS"/>
</dbReference>
<keyword evidence="7" id="KW-0406">Ion transport</keyword>
<keyword evidence="6 9" id="KW-1133">Transmembrane helix</keyword>
<keyword evidence="4 9" id="KW-0812">Transmembrane</keyword>
<dbReference type="InterPro" id="IPR011992">
    <property type="entry name" value="EF-hand-dom_pair"/>
</dbReference>
<proteinExistence type="predicted"/>
<evidence type="ECO:0000256" key="4">
    <source>
        <dbReference type="ARBA" id="ARBA00022692"/>
    </source>
</evidence>
<dbReference type="GO" id="GO:0016020">
    <property type="term" value="C:membrane"/>
    <property type="evidence" value="ECO:0007669"/>
    <property type="project" value="InterPro"/>
</dbReference>
<protein>
    <recommendedName>
        <fullName evidence="11">EF-hand domain-containing protein</fullName>
    </recommendedName>
</protein>
<feature type="transmembrane region" description="Helical" evidence="9">
    <location>
        <begin position="221"/>
        <end position="240"/>
    </location>
</feature>
<feature type="transmembrane region" description="Helical" evidence="9">
    <location>
        <begin position="108"/>
        <end position="129"/>
    </location>
</feature>
<dbReference type="Pfam" id="PF01699">
    <property type="entry name" value="Na_Ca_ex"/>
    <property type="match status" value="1"/>
</dbReference>
<organism evidence="12 13">
    <name type="scientific">Crotalaria pallida</name>
    <name type="common">Smooth rattlebox</name>
    <name type="synonym">Crotalaria striata</name>
    <dbReference type="NCBI Taxonomy" id="3830"/>
    <lineage>
        <taxon>Eukaryota</taxon>
        <taxon>Viridiplantae</taxon>
        <taxon>Streptophyta</taxon>
        <taxon>Embryophyta</taxon>
        <taxon>Tracheophyta</taxon>
        <taxon>Spermatophyta</taxon>
        <taxon>Magnoliopsida</taxon>
        <taxon>eudicotyledons</taxon>
        <taxon>Gunneridae</taxon>
        <taxon>Pentapetalae</taxon>
        <taxon>rosids</taxon>
        <taxon>fabids</taxon>
        <taxon>Fabales</taxon>
        <taxon>Fabaceae</taxon>
        <taxon>Papilionoideae</taxon>
        <taxon>50 kb inversion clade</taxon>
        <taxon>genistoids sensu lato</taxon>
        <taxon>core genistoids</taxon>
        <taxon>Crotalarieae</taxon>
        <taxon>Crotalaria</taxon>
    </lineage>
</organism>
<evidence type="ECO:0000256" key="2">
    <source>
        <dbReference type="ARBA" id="ARBA00022448"/>
    </source>
</evidence>
<reference evidence="12 13" key="1">
    <citation type="submission" date="2024-01" db="EMBL/GenBank/DDBJ databases">
        <title>The genomes of 5 underutilized Papilionoideae crops provide insights into root nodulation and disease resistanc.</title>
        <authorList>
            <person name="Yuan L."/>
        </authorList>
    </citation>
    <scope>NUCLEOTIDE SEQUENCE [LARGE SCALE GENOMIC DNA]</scope>
    <source>
        <strain evidence="12">ZHUSHIDOU_FW_LH</strain>
        <tissue evidence="12">Leaf</tissue>
    </source>
</reference>
<feature type="transmembrane region" description="Helical" evidence="9">
    <location>
        <begin position="561"/>
        <end position="582"/>
    </location>
</feature>
<dbReference type="AlphaFoldDB" id="A0AAN9HPA0"/>
<comment type="subcellular location">
    <subcellularLocation>
        <location evidence="1">Endomembrane system</location>
        <topology evidence="1">Multi-pass membrane protein</topology>
    </subcellularLocation>
</comment>
<feature type="transmembrane region" description="Helical" evidence="9">
    <location>
        <begin position="635"/>
        <end position="659"/>
    </location>
</feature>
<feature type="signal peptide" evidence="10">
    <location>
        <begin position="1"/>
        <end position="25"/>
    </location>
</feature>
<dbReference type="Proteomes" id="UP001372338">
    <property type="component" value="Unassembled WGS sequence"/>
</dbReference>
<dbReference type="PROSITE" id="PS50222">
    <property type="entry name" value="EF_HAND_2"/>
    <property type="match status" value="3"/>
</dbReference>
<keyword evidence="8 9" id="KW-0472">Membrane</keyword>
<feature type="transmembrane region" description="Helical" evidence="9">
    <location>
        <begin position="697"/>
        <end position="717"/>
    </location>
</feature>
<comment type="caution">
    <text evidence="12">The sequence shown here is derived from an EMBL/GenBank/DDBJ whole genome shotgun (WGS) entry which is preliminary data.</text>
</comment>
<dbReference type="GO" id="GO:0006874">
    <property type="term" value="P:intracellular calcium ion homeostasis"/>
    <property type="evidence" value="ECO:0007669"/>
    <property type="project" value="TreeGrafter"/>
</dbReference>
<evidence type="ECO:0000256" key="7">
    <source>
        <dbReference type="ARBA" id="ARBA00023065"/>
    </source>
</evidence>
<dbReference type="InterPro" id="IPR004713">
    <property type="entry name" value="CaH_exchang"/>
</dbReference>
<keyword evidence="13" id="KW-1185">Reference proteome</keyword>
<feature type="transmembrane region" description="Helical" evidence="9">
    <location>
        <begin position="149"/>
        <end position="175"/>
    </location>
</feature>
<feature type="transmembrane region" description="Helical" evidence="9">
    <location>
        <begin position="246"/>
        <end position="266"/>
    </location>
</feature>
<keyword evidence="2" id="KW-0813">Transport</keyword>
<keyword evidence="3" id="KW-0050">Antiport</keyword>
<evidence type="ECO:0000256" key="3">
    <source>
        <dbReference type="ARBA" id="ARBA00022449"/>
    </source>
</evidence>
<dbReference type="PANTHER" id="PTHR31503:SF79">
    <property type="entry name" value="CALCIUM-BINDING EF-HAND PROTEIN"/>
    <property type="match status" value="1"/>
</dbReference>
<evidence type="ECO:0000256" key="6">
    <source>
        <dbReference type="ARBA" id="ARBA00022989"/>
    </source>
</evidence>
<evidence type="ECO:0000256" key="5">
    <source>
        <dbReference type="ARBA" id="ARBA00022837"/>
    </source>
</evidence>
<dbReference type="PANTHER" id="PTHR31503">
    <property type="entry name" value="VACUOLAR CALCIUM ION TRANSPORTER"/>
    <property type="match status" value="1"/>
</dbReference>
<evidence type="ECO:0000259" key="11">
    <source>
        <dbReference type="PROSITE" id="PS50222"/>
    </source>
</evidence>
<dbReference type="Gene3D" id="1.10.238.10">
    <property type="entry name" value="EF-hand"/>
    <property type="match status" value="2"/>
</dbReference>
<dbReference type="InterPro" id="IPR002048">
    <property type="entry name" value="EF_hand_dom"/>
</dbReference>
<gene>
    <name evidence="12" type="ORF">RIF29_39033</name>
</gene>
<dbReference type="InterPro" id="IPR004837">
    <property type="entry name" value="NaCa_Exmemb"/>
</dbReference>
<evidence type="ECO:0000313" key="13">
    <source>
        <dbReference type="Proteomes" id="UP001372338"/>
    </source>
</evidence>
<feature type="transmembrane region" description="Helical" evidence="9">
    <location>
        <begin position="665"/>
        <end position="685"/>
    </location>
</feature>
<evidence type="ECO:0000256" key="9">
    <source>
        <dbReference type="SAM" id="Phobius"/>
    </source>
</evidence>
<dbReference type="GO" id="GO:0005509">
    <property type="term" value="F:calcium ion binding"/>
    <property type="evidence" value="ECO:0007669"/>
    <property type="project" value="InterPro"/>
</dbReference>
<dbReference type="Pfam" id="PF13499">
    <property type="entry name" value="EF-hand_7"/>
    <property type="match status" value="2"/>
</dbReference>
<dbReference type="CDD" id="cd00051">
    <property type="entry name" value="EFh"/>
    <property type="match status" value="1"/>
</dbReference>